<reference evidence="3 4" key="1">
    <citation type="submission" date="2020-02" db="EMBL/GenBank/DDBJ databases">
        <title>Streptomyces malaysiensis DSM14702 (JHCC583434, PFL_A843) Genome sequencing and assembly.</title>
        <authorList>
            <person name="Samborskyy M."/>
        </authorList>
    </citation>
    <scope>NUCLEOTIDE SEQUENCE [LARGE SCALE GENOMIC DNA]</scope>
    <source>
        <strain evidence="3 4">DSM 14702</strain>
    </source>
</reference>
<dbReference type="Proteomes" id="UP000536624">
    <property type="component" value="Unassembled WGS sequence"/>
</dbReference>
<accession>A0A7X5XC88</accession>
<dbReference type="InterPro" id="IPR050447">
    <property type="entry name" value="Erg6_SMT_methyltransf"/>
</dbReference>
<proteinExistence type="predicted"/>
<dbReference type="Pfam" id="PF08241">
    <property type="entry name" value="Methyltransf_11"/>
    <property type="match status" value="1"/>
</dbReference>
<keyword evidence="1 3" id="KW-0808">Transferase</keyword>
<dbReference type="GO" id="GO:0008757">
    <property type="term" value="F:S-adenosylmethionine-dependent methyltransferase activity"/>
    <property type="evidence" value="ECO:0007669"/>
    <property type="project" value="InterPro"/>
</dbReference>
<dbReference type="PANTHER" id="PTHR44068:SF11">
    <property type="entry name" value="GERANYL DIPHOSPHATE 2-C-METHYLTRANSFERASE"/>
    <property type="match status" value="1"/>
</dbReference>
<comment type="caution">
    <text evidence="3">The sequence shown here is derived from an EMBL/GenBank/DDBJ whole genome shotgun (WGS) entry which is preliminary data.</text>
</comment>
<dbReference type="PANTHER" id="PTHR44068">
    <property type="entry name" value="ZGC:194242"/>
    <property type="match status" value="1"/>
</dbReference>
<dbReference type="GO" id="GO:0032259">
    <property type="term" value="P:methylation"/>
    <property type="evidence" value="ECO:0007669"/>
    <property type="project" value="UniProtKB-KW"/>
</dbReference>
<name>A0A7X5XC88_STRMQ</name>
<keyword evidence="3" id="KW-0489">Methyltransferase</keyword>
<dbReference type="CDD" id="cd02440">
    <property type="entry name" value="AdoMet_MTases"/>
    <property type="match status" value="1"/>
</dbReference>
<dbReference type="AlphaFoldDB" id="A0A7X5XC88"/>
<organism evidence="3 4">
    <name type="scientific">Streptomyces malaysiensis</name>
    <dbReference type="NCBI Taxonomy" id="92644"/>
    <lineage>
        <taxon>Bacteria</taxon>
        <taxon>Bacillati</taxon>
        <taxon>Actinomycetota</taxon>
        <taxon>Actinomycetes</taxon>
        <taxon>Kitasatosporales</taxon>
        <taxon>Streptomycetaceae</taxon>
        <taxon>Streptomyces</taxon>
        <taxon>Streptomyces violaceusniger group</taxon>
    </lineage>
</organism>
<gene>
    <name evidence="3" type="ORF">SMALB_8705</name>
</gene>
<evidence type="ECO:0000313" key="3">
    <source>
        <dbReference type="EMBL" id="NIY70574.1"/>
    </source>
</evidence>
<dbReference type="EMBL" id="JAALLH010000002">
    <property type="protein sequence ID" value="NIY70574.1"/>
    <property type="molecule type" value="Genomic_DNA"/>
</dbReference>
<evidence type="ECO:0000313" key="4">
    <source>
        <dbReference type="Proteomes" id="UP000536624"/>
    </source>
</evidence>
<evidence type="ECO:0000259" key="2">
    <source>
        <dbReference type="Pfam" id="PF08241"/>
    </source>
</evidence>
<dbReference type="Gene3D" id="3.40.50.150">
    <property type="entry name" value="Vaccinia Virus protein VP39"/>
    <property type="match status" value="1"/>
</dbReference>
<dbReference type="InterPro" id="IPR029063">
    <property type="entry name" value="SAM-dependent_MTases_sf"/>
</dbReference>
<dbReference type="SUPFAM" id="SSF53335">
    <property type="entry name" value="S-adenosyl-L-methionine-dependent methyltransferases"/>
    <property type="match status" value="1"/>
</dbReference>
<sequence>MSSGVEFSVTTSVIGKVTRDVLEIGRAIRVVAAPPAKRVQRLYELLYHQSNLMGDETSYVNMGYWPRESMTIDEASQALADLVADAGEFGPGDRILDVGFGYGDQDFRWLETCKPEKIVGVNVTPGQVRAARERARAESATRHLEFREGVATALPFPDETFDKVVALESAFHFSTRDQFFAQAFRVLRPGGLLVTADVIPFEVEEKDSADPEKTSGIVPKANWYTRDVYAERLNTTGFHEVDVRSIREHVWEPWRLYMSRKVQSPAFRSRAGIVYRTVLRRGLRDGDKLKSELAKIDYVVAVARKKA</sequence>
<protein>
    <submittedName>
        <fullName evidence="3">Erythromycin C methyltransferase</fullName>
    </submittedName>
</protein>
<evidence type="ECO:0000256" key="1">
    <source>
        <dbReference type="ARBA" id="ARBA00022679"/>
    </source>
</evidence>
<dbReference type="InterPro" id="IPR013216">
    <property type="entry name" value="Methyltransf_11"/>
</dbReference>
<feature type="domain" description="Methyltransferase type 11" evidence="2">
    <location>
        <begin position="96"/>
        <end position="194"/>
    </location>
</feature>